<dbReference type="Proteomes" id="UP001290861">
    <property type="component" value="Unassembled WGS sequence"/>
</dbReference>
<evidence type="ECO:0000256" key="3">
    <source>
        <dbReference type="PROSITE-ProRule" id="PRU00182"/>
    </source>
</evidence>
<dbReference type="Pfam" id="PF00575">
    <property type="entry name" value="S1"/>
    <property type="match status" value="1"/>
</dbReference>
<dbReference type="Pfam" id="PF17674">
    <property type="entry name" value="HHH_9"/>
    <property type="match status" value="1"/>
</dbReference>
<dbReference type="PROSITE" id="PS50889">
    <property type="entry name" value="S4"/>
    <property type="match status" value="1"/>
</dbReference>
<dbReference type="PANTHER" id="PTHR10724:SF10">
    <property type="entry name" value="S1 RNA-BINDING DOMAIN-CONTAINING PROTEIN 1"/>
    <property type="match status" value="1"/>
</dbReference>
<dbReference type="InterPro" id="IPR010994">
    <property type="entry name" value="RuvA_2-like"/>
</dbReference>
<feature type="compositionally biased region" description="Low complexity" evidence="4">
    <location>
        <begin position="735"/>
        <end position="748"/>
    </location>
</feature>
<dbReference type="CDD" id="cd05685">
    <property type="entry name" value="S1_Tex"/>
    <property type="match status" value="1"/>
</dbReference>
<dbReference type="PANTHER" id="PTHR10724">
    <property type="entry name" value="30S RIBOSOMAL PROTEIN S1"/>
    <property type="match status" value="1"/>
</dbReference>
<dbReference type="Pfam" id="PF16921">
    <property type="entry name" value="Tex_YqgF"/>
    <property type="match status" value="1"/>
</dbReference>
<gene>
    <name evidence="6" type="ORF">P9H32_12430</name>
</gene>
<dbReference type="SMART" id="SM00732">
    <property type="entry name" value="YqgFc"/>
    <property type="match status" value="1"/>
</dbReference>
<comment type="caution">
    <text evidence="6">The sequence shown here is derived from an EMBL/GenBank/DDBJ whole genome shotgun (WGS) entry which is preliminary data.</text>
</comment>
<keyword evidence="3" id="KW-0694">RNA-binding</keyword>
<dbReference type="SMART" id="SM00278">
    <property type="entry name" value="HhH1"/>
    <property type="match status" value="2"/>
</dbReference>
<dbReference type="InterPro" id="IPR023319">
    <property type="entry name" value="Tex-like_HTH_dom_sf"/>
</dbReference>
<feature type="domain" description="S1 motif" evidence="5">
    <location>
        <begin position="649"/>
        <end position="718"/>
    </location>
</feature>
<proteinExistence type="predicted"/>
<accession>A0ABU5MZ12</accession>
<evidence type="ECO:0000256" key="4">
    <source>
        <dbReference type="SAM" id="MobiDB-lite"/>
    </source>
</evidence>
<keyword evidence="1" id="KW-0227">DNA damage</keyword>
<dbReference type="InterPro" id="IPR044146">
    <property type="entry name" value="S1_Tex"/>
</dbReference>
<evidence type="ECO:0000256" key="2">
    <source>
        <dbReference type="ARBA" id="ARBA00023204"/>
    </source>
</evidence>
<dbReference type="SUPFAM" id="SSF47781">
    <property type="entry name" value="RuvA domain 2-like"/>
    <property type="match status" value="2"/>
</dbReference>
<dbReference type="Pfam" id="PF22706">
    <property type="entry name" value="Tex_central_region"/>
    <property type="match status" value="1"/>
</dbReference>
<dbReference type="InterPro" id="IPR050437">
    <property type="entry name" value="Ribos_protein_bS1-like"/>
</dbReference>
<evidence type="ECO:0000259" key="5">
    <source>
        <dbReference type="PROSITE" id="PS50126"/>
    </source>
</evidence>
<dbReference type="InterPro" id="IPR012337">
    <property type="entry name" value="RNaseH-like_sf"/>
</dbReference>
<evidence type="ECO:0000313" key="6">
    <source>
        <dbReference type="EMBL" id="MDZ8119430.1"/>
    </source>
</evidence>
<dbReference type="InterPro" id="IPR012340">
    <property type="entry name" value="NA-bd_OB-fold"/>
</dbReference>
<dbReference type="SUPFAM" id="SSF158832">
    <property type="entry name" value="Tex N-terminal region-like"/>
    <property type="match status" value="1"/>
</dbReference>
<dbReference type="Gene3D" id="3.30.420.140">
    <property type="entry name" value="YqgF/RNase H-like domain"/>
    <property type="match status" value="1"/>
</dbReference>
<dbReference type="InterPro" id="IPR023323">
    <property type="entry name" value="Tex-like_dom_sf"/>
</dbReference>
<keyword evidence="7" id="KW-1185">Reference proteome</keyword>
<dbReference type="InterPro" id="IPR018974">
    <property type="entry name" value="Tex-like_N"/>
</dbReference>
<dbReference type="InterPro" id="IPR006641">
    <property type="entry name" value="YqgF/RNaseH-like_dom"/>
</dbReference>
<dbReference type="InterPro" id="IPR055179">
    <property type="entry name" value="Tex-like_central_region"/>
</dbReference>
<dbReference type="Pfam" id="PF09371">
    <property type="entry name" value="Tex_N"/>
    <property type="match status" value="1"/>
</dbReference>
<dbReference type="InterPro" id="IPR003583">
    <property type="entry name" value="Hlx-hairpin-Hlx_DNA-bd_motif"/>
</dbReference>
<dbReference type="InterPro" id="IPR003029">
    <property type="entry name" value="S1_domain"/>
</dbReference>
<dbReference type="PROSITE" id="PS50126">
    <property type="entry name" value="S1"/>
    <property type="match status" value="1"/>
</dbReference>
<dbReference type="Gene3D" id="1.10.150.310">
    <property type="entry name" value="Tex RuvX-like domain-like"/>
    <property type="match status" value="1"/>
</dbReference>
<dbReference type="RefSeq" id="WP_322609213.1">
    <property type="nucleotide sequence ID" value="NZ_JARVCO010000010.1"/>
</dbReference>
<name>A0ABU5MZ12_9BACT</name>
<dbReference type="InterPro" id="IPR032639">
    <property type="entry name" value="Tex_YqgF"/>
</dbReference>
<dbReference type="Gene3D" id="1.10.10.650">
    <property type="entry name" value="RuvA domain 2-like"/>
    <property type="match status" value="1"/>
</dbReference>
<dbReference type="Pfam" id="PF12836">
    <property type="entry name" value="HHH_3"/>
    <property type="match status" value="1"/>
</dbReference>
<sequence>MTTESSAFDPVPFVSKDLGISARQVSAVAKLFAEGNTVPFIARYRKEVHGNLDEVQISDIQEKLSYYNTLESRRQTILNSIEEQGKLTDDLRLKIEECQSKTGLEDLYLPYKPKRRTRAMIAREKGLEPLADLILEQGASGDVEAEAAKFINEEKEVPTLEDALQGARDIVAEFIAEKAEVRALIREAYFKSGSIISQPALSSEKDENSKYKDYFDFSQPIDAIPSHRYLAIRRGETEGVLRRKLSIDAEPQIERMKELTQANPASPFFQELEKAIHDAYKRLLTTSVEIDVSVEMKMKADRSAVEVFAKNLRNLLLAAPYGEKAVIGIDPGLRTGCKCVALDATGKYLDTITIYLGQGAEKEKQAKIKLSEFIEKFPPLAIAVGNGTAGRETEAFVKSLLSEMKQKISVVSVSEAGASVYSASPIAREEFPDLDLTIRGAISIARRLQDPLAELVKVDPKSIGVGQYQHDVYQQLLKDKLDEVVVSCVNHVGVELNTASAPLLSRVAGIGDSLAKKIVNYRNEHGAFKSREELLKVSGLGPRAFEQAAGFLRVRGGENPLDASAVHPERYALVQQIAADLGEPLEKMVGNVEVVKKIKISNYISDDVGELTLKDIIDELNKPGRDPREQFEAVGFREDVMTMNDLKEGMELKGIVTNVTAFGAFVDIGVHQDGLVHISQLSDQFVKDPADVVQAGDRIEVRVLEVDLKRKRISLSAKKKGAPKNSNDRKKPRGNPRQNPRRNPNQQQKNRDSKPRGFVNNPFADL</sequence>
<keyword evidence="2" id="KW-0234">DNA repair</keyword>
<dbReference type="SUPFAM" id="SSF50249">
    <property type="entry name" value="Nucleic acid-binding proteins"/>
    <property type="match status" value="1"/>
</dbReference>
<protein>
    <submittedName>
        <fullName evidence="6">Tex family protein</fullName>
    </submittedName>
</protein>
<organism evidence="6 7">
    <name type="scientific">Pontiella agarivorans</name>
    <dbReference type="NCBI Taxonomy" id="3038953"/>
    <lineage>
        <taxon>Bacteria</taxon>
        <taxon>Pseudomonadati</taxon>
        <taxon>Kiritimatiellota</taxon>
        <taxon>Kiritimatiellia</taxon>
        <taxon>Kiritimatiellales</taxon>
        <taxon>Pontiellaceae</taxon>
        <taxon>Pontiella</taxon>
    </lineage>
</organism>
<reference evidence="6 7" key="1">
    <citation type="journal article" date="2024" name="Appl. Environ. Microbiol.">
        <title>Pontiella agarivorans sp. nov., a novel marine anaerobic bacterium capable of degrading macroalgal polysaccharides and fixing nitrogen.</title>
        <authorList>
            <person name="Liu N."/>
            <person name="Kivenson V."/>
            <person name="Peng X."/>
            <person name="Cui Z."/>
            <person name="Lankiewicz T.S."/>
            <person name="Gosselin K.M."/>
            <person name="English C.J."/>
            <person name="Blair E.M."/>
            <person name="O'Malley M.A."/>
            <person name="Valentine D.L."/>
        </authorList>
    </citation>
    <scope>NUCLEOTIDE SEQUENCE [LARGE SCALE GENOMIC DNA]</scope>
    <source>
        <strain evidence="6 7">NLcol2</strain>
    </source>
</reference>
<evidence type="ECO:0000256" key="1">
    <source>
        <dbReference type="ARBA" id="ARBA00022763"/>
    </source>
</evidence>
<dbReference type="Gene3D" id="1.10.3500.10">
    <property type="entry name" value="Tex N-terminal region-like"/>
    <property type="match status" value="1"/>
</dbReference>
<dbReference type="InterPro" id="IPR037027">
    <property type="entry name" value="YqgF/RNaseH-like_dom_sf"/>
</dbReference>
<dbReference type="SMART" id="SM00316">
    <property type="entry name" value="S1"/>
    <property type="match status" value="1"/>
</dbReference>
<evidence type="ECO:0000313" key="7">
    <source>
        <dbReference type="Proteomes" id="UP001290861"/>
    </source>
</evidence>
<feature type="region of interest" description="Disordered" evidence="4">
    <location>
        <begin position="714"/>
        <end position="766"/>
    </location>
</feature>
<dbReference type="EMBL" id="JARVCO010000010">
    <property type="protein sequence ID" value="MDZ8119430.1"/>
    <property type="molecule type" value="Genomic_DNA"/>
</dbReference>
<dbReference type="InterPro" id="IPR041692">
    <property type="entry name" value="HHH_9"/>
</dbReference>
<dbReference type="SUPFAM" id="SSF53098">
    <property type="entry name" value="Ribonuclease H-like"/>
    <property type="match status" value="1"/>
</dbReference>
<dbReference type="Gene3D" id="2.40.50.140">
    <property type="entry name" value="Nucleic acid-binding proteins"/>
    <property type="match status" value="1"/>
</dbReference>